<feature type="domain" description="ABC transporter" evidence="6">
    <location>
        <begin position="17"/>
        <end position="253"/>
    </location>
</feature>
<name>A0ABN2LP83_9MICO</name>
<reference evidence="8 9" key="1">
    <citation type="journal article" date="2019" name="Int. J. Syst. Evol. Microbiol.">
        <title>The Global Catalogue of Microorganisms (GCM) 10K type strain sequencing project: providing services to taxonomists for standard genome sequencing and annotation.</title>
        <authorList>
            <consortium name="The Broad Institute Genomics Platform"/>
            <consortium name="The Broad Institute Genome Sequencing Center for Infectious Disease"/>
            <person name="Wu L."/>
            <person name="Ma J."/>
        </authorList>
    </citation>
    <scope>NUCLEOTIDE SEQUENCE [LARGE SCALE GENOMIC DNA]</scope>
    <source>
        <strain evidence="8 9">JCM 15592</strain>
    </source>
</reference>
<dbReference type="PANTHER" id="PTHR42781">
    <property type="entry name" value="SPERMIDINE/PUTRESCINE IMPORT ATP-BINDING PROTEIN POTA"/>
    <property type="match status" value="1"/>
</dbReference>
<evidence type="ECO:0000313" key="8">
    <source>
        <dbReference type="EMBL" id="GAA1792638.1"/>
    </source>
</evidence>
<dbReference type="Gene3D" id="3.40.50.300">
    <property type="entry name" value="P-loop containing nucleotide triphosphate hydrolases"/>
    <property type="match status" value="1"/>
</dbReference>
<evidence type="ECO:0000259" key="6">
    <source>
        <dbReference type="PROSITE" id="PS50893"/>
    </source>
</evidence>
<dbReference type="SUPFAM" id="SSF50331">
    <property type="entry name" value="MOP-like"/>
    <property type="match status" value="1"/>
</dbReference>
<dbReference type="Pfam" id="PF00005">
    <property type="entry name" value="ABC_tran"/>
    <property type="match status" value="1"/>
</dbReference>
<evidence type="ECO:0000256" key="3">
    <source>
        <dbReference type="ARBA" id="ARBA00022741"/>
    </source>
</evidence>
<dbReference type="InterPro" id="IPR027417">
    <property type="entry name" value="P-loop_NTPase"/>
</dbReference>
<evidence type="ECO:0000256" key="1">
    <source>
        <dbReference type="ARBA" id="ARBA00022448"/>
    </source>
</evidence>
<dbReference type="SMART" id="SM00382">
    <property type="entry name" value="AAA"/>
    <property type="match status" value="1"/>
</dbReference>
<sequence>MRRQQQPSSGSAPGPALRAHVEITRPGERTFRLAVDLAAEPGSVVAILGPNGAGKTTLLRAIAGLSRLDAGRIQLGDSVIEDPAAGVRLPAAARSIGVVFQDYRLFPTMTVRDNVAFAARSRGASKNSSRESADQWLSRFEMTAYADRRPSQLSGGQAQRIALLRALAREPALLLLDEPLAALDASIRGVTRDELRSYVASFAGPTLLVTHDPLDALLLADRVVVIEDGRVTQEADPATIASQPATAYIAGLSGLNHYRGRADRADGAVRLEGGGRLVPASLPTTTEEVLLALAPSAITVHTERPPVGSARNTWPGTVRSVQQLGDRARLDVVAEPSALVDVTAAAVAQLHLAPGSSVWLSAKATEVTAYPAS</sequence>
<evidence type="ECO:0000259" key="7">
    <source>
        <dbReference type="PROSITE" id="PS51866"/>
    </source>
</evidence>
<comment type="caution">
    <text evidence="8">The sequence shown here is derived from an EMBL/GenBank/DDBJ whole genome shotgun (WGS) entry which is preliminary data.</text>
</comment>
<evidence type="ECO:0000256" key="2">
    <source>
        <dbReference type="ARBA" id="ARBA00022505"/>
    </source>
</evidence>
<dbReference type="PROSITE" id="PS51866">
    <property type="entry name" value="MOP"/>
    <property type="match status" value="1"/>
</dbReference>
<gene>
    <name evidence="8" type="ORF">GCM10009811_16850</name>
</gene>
<dbReference type="InterPro" id="IPR008995">
    <property type="entry name" value="Mo/tungstate-bd_C_term_dom"/>
</dbReference>
<proteinExistence type="predicted"/>
<dbReference type="InterPro" id="IPR003593">
    <property type="entry name" value="AAA+_ATPase"/>
</dbReference>
<keyword evidence="9" id="KW-1185">Reference proteome</keyword>
<dbReference type="InterPro" id="IPR004606">
    <property type="entry name" value="Mop_domain"/>
</dbReference>
<dbReference type="SUPFAM" id="SSF52540">
    <property type="entry name" value="P-loop containing nucleoside triphosphate hydrolases"/>
    <property type="match status" value="1"/>
</dbReference>
<evidence type="ECO:0000313" key="9">
    <source>
        <dbReference type="Proteomes" id="UP001499938"/>
    </source>
</evidence>
<dbReference type="EMBL" id="BAAAPO010000026">
    <property type="protein sequence ID" value="GAA1792638.1"/>
    <property type="molecule type" value="Genomic_DNA"/>
</dbReference>
<dbReference type="Pfam" id="PF03459">
    <property type="entry name" value="TOBE"/>
    <property type="match status" value="1"/>
</dbReference>
<keyword evidence="3" id="KW-0547">Nucleotide-binding</keyword>
<dbReference type="RefSeq" id="WP_344083507.1">
    <property type="nucleotide sequence ID" value="NZ_BAAAPO010000026.1"/>
</dbReference>
<dbReference type="InterPro" id="IPR017871">
    <property type="entry name" value="ABC_transporter-like_CS"/>
</dbReference>
<dbReference type="Proteomes" id="UP001499938">
    <property type="component" value="Unassembled WGS sequence"/>
</dbReference>
<feature type="domain" description="Mop" evidence="7">
    <location>
        <begin position="307"/>
        <end position="371"/>
    </location>
</feature>
<dbReference type="PROSITE" id="PS50893">
    <property type="entry name" value="ABC_TRANSPORTER_2"/>
    <property type="match status" value="1"/>
</dbReference>
<keyword evidence="1" id="KW-0813">Transport</keyword>
<evidence type="ECO:0000256" key="4">
    <source>
        <dbReference type="ARBA" id="ARBA00022840"/>
    </source>
</evidence>
<dbReference type="InterPro" id="IPR005116">
    <property type="entry name" value="Transp-assoc_OB_typ1"/>
</dbReference>
<dbReference type="GO" id="GO:0005524">
    <property type="term" value="F:ATP binding"/>
    <property type="evidence" value="ECO:0007669"/>
    <property type="project" value="UniProtKB-KW"/>
</dbReference>
<evidence type="ECO:0000256" key="5">
    <source>
        <dbReference type="PROSITE-ProRule" id="PRU01213"/>
    </source>
</evidence>
<dbReference type="InterPro" id="IPR003439">
    <property type="entry name" value="ABC_transporter-like_ATP-bd"/>
</dbReference>
<dbReference type="PROSITE" id="PS00211">
    <property type="entry name" value="ABC_TRANSPORTER_1"/>
    <property type="match status" value="1"/>
</dbReference>
<dbReference type="Gene3D" id="2.40.50.100">
    <property type="match status" value="1"/>
</dbReference>
<organism evidence="8 9">
    <name type="scientific">Nostocoides veronense</name>
    <dbReference type="NCBI Taxonomy" id="330836"/>
    <lineage>
        <taxon>Bacteria</taxon>
        <taxon>Bacillati</taxon>
        <taxon>Actinomycetota</taxon>
        <taxon>Actinomycetes</taxon>
        <taxon>Micrococcales</taxon>
        <taxon>Intrasporangiaceae</taxon>
        <taxon>Nostocoides</taxon>
    </lineage>
</organism>
<protein>
    <submittedName>
        <fullName evidence="8">ABC transporter ATP-binding protein</fullName>
    </submittedName>
</protein>
<dbReference type="PANTHER" id="PTHR42781:SF4">
    <property type="entry name" value="SPERMIDINE_PUTRESCINE IMPORT ATP-BINDING PROTEIN POTA"/>
    <property type="match status" value="1"/>
</dbReference>
<accession>A0ABN2LP83</accession>
<keyword evidence="4 8" id="KW-0067">ATP-binding</keyword>
<keyword evidence="2 5" id="KW-0500">Molybdenum</keyword>
<dbReference type="InterPro" id="IPR050093">
    <property type="entry name" value="ABC_SmlMolc_Importer"/>
</dbReference>